<accession>A0A401LIH4</accession>
<dbReference type="PIRSF" id="PIRSF003203">
    <property type="entry name" value="AzlD"/>
    <property type="match status" value="1"/>
</dbReference>
<feature type="transmembrane region" description="Helical" evidence="1">
    <location>
        <begin position="69"/>
        <end position="87"/>
    </location>
</feature>
<comment type="caution">
    <text evidence="2">The sequence shown here is derived from an EMBL/GenBank/DDBJ whole genome shotgun (WGS) entry which is preliminary data.</text>
</comment>
<keyword evidence="3" id="KW-1185">Reference proteome</keyword>
<dbReference type="InterPro" id="IPR008407">
    <property type="entry name" value="Brnchd-chn_aa_trnsp_AzlD"/>
</dbReference>
<accession>A0A388SGB9</accession>
<protein>
    <submittedName>
        <fullName evidence="2">Branched-chain amino acid transport protein AzlD</fullName>
    </submittedName>
</protein>
<organism evidence="2 3">
    <name type="scientific">Mesosutterella multiformis</name>
    <dbReference type="NCBI Taxonomy" id="2259133"/>
    <lineage>
        <taxon>Bacteria</taxon>
        <taxon>Pseudomonadati</taxon>
        <taxon>Pseudomonadota</taxon>
        <taxon>Betaproteobacteria</taxon>
        <taxon>Burkholderiales</taxon>
        <taxon>Sutterellaceae</taxon>
        <taxon>Mesosutterella</taxon>
    </lineage>
</organism>
<dbReference type="OrthoDB" id="5324916at2"/>
<evidence type="ECO:0000313" key="3">
    <source>
        <dbReference type="Proteomes" id="UP000266091"/>
    </source>
</evidence>
<reference evidence="2 3" key="1">
    <citation type="journal article" date="2018" name="Int. J. Syst. Evol. Microbiol.">
        <title>Mesosutterella multiformis gen. nov., sp. nov., a member of the family Sutterellaceae and Sutterella megalosphaeroides sp. nov., isolated from human faeces.</title>
        <authorList>
            <person name="Sakamoto M."/>
            <person name="Ikeyama N."/>
            <person name="Kunihiro T."/>
            <person name="Iino T."/>
            <person name="Yuki M."/>
            <person name="Ohkuma M."/>
        </authorList>
    </citation>
    <scope>NUCLEOTIDE SEQUENCE [LARGE SCALE GENOMIC DNA]</scope>
    <source>
        <strain evidence="2 3">4NBBH2</strain>
    </source>
</reference>
<proteinExistence type="predicted"/>
<feature type="transmembrane region" description="Helical" evidence="1">
    <location>
        <begin position="42"/>
        <end position="63"/>
    </location>
</feature>
<keyword evidence="1" id="KW-0812">Transmembrane</keyword>
<dbReference type="AlphaFoldDB" id="A0A388SGB9"/>
<keyword evidence="1" id="KW-1133">Transmembrane helix</keyword>
<dbReference type="Proteomes" id="UP000266091">
    <property type="component" value="Unassembled WGS sequence"/>
</dbReference>
<dbReference type="EMBL" id="BGZJ01000002">
    <property type="protein sequence ID" value="GBO94509.1"/>
    <property type="molecule type" value="Genomic_DNA"/>
</dbReference>
<feature type="transmembrane region" description="Helical" evidence="1">
    <location>
        <begin position="92"/>
        <end position="110"/>
    </location>
</feature>
<name>A0A388SGB9_9BURK</name>
<gene>
    <name evidence="2" type="primary">azlD</name>
    <name evidence="2" type="ORF">MESMUL_18630</name>
</gene>
<dbReference type="RefSeq" id="WP_116270763.1">
    <property type="nucleotide sequence ID" value="NZ_BGZJ01000002.1"/>
</dbReference>
<feature type="transmembrane region" description="Helical" evidence="1">
    <location>
        <begin position="6"/>
        <end position="30"/>
    </location>
</feature>
<evidence type="ECO:0000256" key="1">
    <source>
        <dbReference type="SAM" id="Phobius"/>
    </source>
</evidence>
<evidence type="ECO:0000313" key="2">
    <source>
        <dbReference type="EMBL" id="GBO94509.1"/>
    </source>
</evidence>
<dbReference type="Pfam" id="PF05437">
    <property type="entry name" value="AzlD"/>
    <property type="match status" value="1"/>
</dbReference>
<keyword evidence="1" id="KW-0472">Membrane</keyword>
<sequence length="111" mass="12421">MTMPLWEQIITVALCIAATMLSRFLPFILFSSRRPTPRYIQYLGATLPAAIFAMLVVYCLKGVDLFSGTHGLPEFIAIAATVLLHLWKRNMMISMAGGTAVYMFLVQMVFV</sequence>